<dbReference type="AlphaFoldDB" id="A0A2H3JZI8"/>
<name>A0A2H3JZI8_WOLCO</name>
<proteinExistence type="predicted"/>
<keyword evidence="2" id="KW-1185">Reference proteome</keyword>
<reference evidence="1 2" key="1">
    <citation type="journal article" date="2012" name="Science">
        <title>The Paleozoic origin of enzymatic lignin decomposition reconstructed from 31 fungal genomes.</title>
        <authorList>
            <person name="Floudas D."/>
            <person name="Binder M."/>
            <person name="Riley R."/>
            <person name="Barry K."/>
            <person name="Blanchette R.A."/>
            <person name="Henrissat B."/>
            <person name="Martinez A.T."/>
            <person name="Otillar R."/>
            <person name="Spatafora J.W."/>
            <person name="Yadav J.S."/>
            <person name="Aerts A."/>
            <person name="Benoit I."/>
            <person name="Boyd A."/>
            <person name="Carlson A."/>
            <person name="Copeland A."/>
            <person name="Coutinho P.M."/>
            <person name="de Vries R.P."/>
            <person name="Ferreira P."/>
            <person name="Findley K."/>
            <person name="Foster B."/>
            <person name="Gaskell J."/>
            <person name="Glotzer D."/>
            <person name="Gorecki P."/>
            <person name="Heitman J."/>
            <person name="Hesse C."/>
            <person name="Hori C."/>
            <person name="Igarashi K."/>
            <person name="Jurgens J.A."/>
            <person name="Kallen N."/>
            <person name="Kersten P."/>
            <person name="Kohler A."/>
            <person name="Kuees U."/>
            <person name="Kumar T.K.A."/>
            <person name="Kuo A."/>
            <person name="LaButti K."/>
            <person name="Larrondo L.F."/>
            <person name="Lindquist E."/>
            <person name="Ling A."/>
            <person name="Lombard V."/>
            <person name="Lucas S."/>
            <person name="Lundell T."/>
            <person name="Martin R."/>
            <person name="McLaughlin D.J."/>
            <person name="Morgenstern I."/>
            <person name="Morin E."/>
            <person name="Murat C."/>
            <person name="Nagy L.G."/>
            <person name="Nolan M."/>
            <person name="Ohm R.A."/>
            <person name="Patyshakuliyeva A."/>
            <person name="Rokas A."/>
            <person name="Ruiz-Duenas F.J."/>
            <person name="Sabat G."/>
            <person name="Salamov A."/>
            <person name="Samejima M."/>
            <person name="Schmutz J."/>
            <person name="Slot J.C."/>
            <person name="St John F."/>
            <person name="Stenlid J."/>
            <person name="Sun H."/>
            <person name="Sun S."/>
            <person name="Syed K."/>
            <person name="Tsang A."/>
            <person name="Wiebenga A."/>
            <person name="Young D."/>
            <person name="Pisabarro A."/>
            <person name="Eastwood D.C."/>
            <person name="Martin F."/>
            <person name="Cullen D."/>
            <person name="Grigoriev I.V."/>
            <person name="Hibbett D.S."/>
        </authorList>
    </citation>
    <scope>NUCLEOTIDE SEQUENCE [LARGE SCALE GENOMIC DNA]</scope>
    <source>
        <strain evidence="1 2">MD-104</strain>
    </source>
</reference>
<organism evidence="1 2">
    <name type="scientific">Wolfiporia cocos (strain MD-104)</name>
    <name type="common">Brown rot fungus</name>
    <dbReference type="NCBI Taxonomy" id="742152"/>
    <lineage>
        <taxon>Eukaryota</taxon>
        <taxon>Fungi</taxon>
        <taxon>Dikarya</taxon>
        <taxon>Basidiomycota</taxon>
        <taxon>Agaricomycotina</taxon>
        <taxon>Agaricomycetes</taxon>
        <taxon>Polyporales</taxon>
        <taxon>Phaeolaceae</taxon>
        <taxon>Wolfiporia</taxon>
    </lineage>
</organism>
<evidence type="ECO:0000313" key="1">
    <source>
        <dbReference type="EMBL" id="PCH42164.1"/>
    </source>
</evidence>
<dbReference type="EMBL" id="KB468124">
    <property type="protein sequence ID" value="PCH42164.1"/>
    <property type="molecule type" value="Genomic_DNA"/>
</dbReference>
<evidence type="ECO:0000313" key="2">
    <source>
        <dbReference type="Proteomes" id="UP000218811"/>
    </source>
</evidence>
<dbReference type="Proteomes" id="UP000218811">
    <property type="component" value="Unassembled WGS sequence"/>
</dbReference>
<sequence length="247" mass="27301">MGNGTRFVATPTDLTFQASVRRMQHVGARGSRYDQYINKSVDLQIDPNQWVVGVFIRVENDYYPRQRAEHGQISIVNLWRRRSDRSAGVESRIGLVLRGLYWRASVASAPTARLSLPTVRLFGSATMTSGLPPISYSPQCRNSYFVGRTFLAVRFHVVPLMTFATFSGLQTYISEASHLGSAATAPVQGCDAQLVTCMDTLAVTPRAMLSTPQQMFSRVRIFAKPYLCEIKVAVDAIAAEPKSSCPS</sequence>
<gene>
    <name evidence="1" type="ORF">WOLCODRAFT_17532</name>
</gene>
<accession>A0A2H3JZI8</accession>
<protein>
    <submittedName>
        <fullName evidence="1">Uncharacterized protein</fullName>
    </submittedName>
</protein>